<dbReference type="InterPro" id="IPR039426">
    <property type="entry name" value="TonB-dep_rcpt-like"/>
</dbReference>
<dbReference type="Pfam" id="PF00593">
    <property type="entry name" value="TonB_dep_Rec_b-barrel"/>
    <property type="match status" value="1"/>
</dbReference>
<dbReference type="InterPro" id="IPR023996">
    <property type="entry name" value="TonB-dep_OMP_SusC/RagA"/>
</dbReference>
<dbReference type="Proteomes" id="UP001214530">
    <property type="component" value="Chromosome"/>
</dbReference>
<keyword evidence="6 8" id="KW-0472">Membrane</keyword>
<dbReference type="Pfam" id="PF13715">
    <property type="entry name" value="CarbopepD_reg_2"/>
    <property type="match status" value="1"/>
</dbReference>
<proteinExistence type="inferred from homology"/>
<reference evidence="13" key="1">
    <citation type="submission" date="2023-03" db="EMBL/GenBank/DDBJ databases">
        <title>Andean soil-derived lignocellulolytic bacterial consortium as a source of novel taxa and putative plastic-active enzymes.</title>
        <authorList>
            <person name="Diaz-Garcia L."/>
            <person name="Chuvochina M."/>
            <person name="Feuerriegel G."/>
            <person name="Bunk B."/>
            <person name="Sproer C."/>
            <person name="Streit W.R."/>
            <person name="Rodriguez L.M."/>
            <person name="Overmann J."/>
            <person name="Jimenez D.J."/>
        </authorList>
    </citation>
    <scope>NUCLEOTIDE SEQUENCE</scope>
    <source>
        <strain evidence="13">MAG 3858</strain>
    </source>
</reference>
<evidence type="ECO:0000256" key="10">
    <source>
        <dbReference type="SAM" id="SignalP"/>
    </source>
</evidence>
<comment type="similarity">
    <text evidence="8 9">Belongs to the TonB-dependent receptor family.</text>
</comment>
<protein>
    <submittedName>
        <fullName evidence="13">SusC/RagA family TonB-linked outer membrane protein</fullName>
    </submittedName>
</protein>
<keyword evidence="10" id="KW-0732">Signal</keyword>
<dbReference type="InterPro" id="IPR000531">
    <property type="entry name" value="Beta-barrel_TonB"/>
</dbReference>
<evidence type="ECO:0000256" key="7">
    <source>
        <dbReference type="ARBA" id="ARBA00023237"/>
    </source>
</evidence>
<dbReference type="SUPFAM" id="SSF56935">
    <property type="entry name" value="Porins"/>
    <property type="match status" value="1"/>
</dbReference>
<name>A0AAJ6B9F1_9SPHI</name>
<evidence type="ECO:0000256" key="1">
    <source>
        <dbReference type="ARBA" id="ARBA00004571"/>
    </source>
</evidence>
<dbReference type="PROSITE" id="PS52016">
    <property type="entry name" value="TONB_DEPENDENT_REC_3"/>
    <property type="match status" value="1"/>
</dbReference>
<keyword evidence="7 8" id="KW-0998">Cell outer membrane</keyword>
<evidence type="ECO:0000313" key="13">
    <source>
        <dbReference type="EMBL" id="WEK21391.1"/>
    </source>
</evidence>
<keyword evidence="5 9" id="KW-0798">TonB box</keyword>
<keyword evidence="4 8" id="KW-0812">Transmembrane</keyword>
<keyword evidence="2 8" id="KW-0813">Transport</keyword>
<feature type="chain" id="PRO_5042491800" evidence="10">
    <location>
        <begin position="22"/>
        <end position="1038"/>
    </location>
</feature>
<dbReference type="InterPro" id="IPR012910">
    <property type="entry name" value="Plug_dom"/>
</dbReference>
<dbReference type="NCBIfam" id="TIGR04056">
    <property type="entry name" value="OMP_RagA_SusC"/>
    <property type="match status" value="1"/>
</dbReference>
<evidence type="ECO:0000259" key="11">
    <source>
        <dbReference type="Pfam" id="PF00593"/>
    </source>
</evidence>
<evidence type="ECO:0000256" key="6">
    <source>
        <dbReference type="ARBA" id="ARBA00023136"/>
    </source>
</evidence>
<dbReference type="Gene3D" id="2.60.40.1120">
    <property type="entry name" value="Carboxypeptidase-like, regulatory domain"/>
    <property type="match status" value="1"/>
</dbReference>
<comment type="subcellular location">
    <subcellularLocation>
        <location evidence="1 8">Cell outer membrane</location>
        <topology evidence="1 8">Multi-pass membrane protein</topology>
    </subcellularLocation>
</comment>
<evidence type="ECO:0000256" key="9">
    <source>
        <dbReference type="RuleBase" id="RU003357"/>
    </source>
</evidence>
<evidence type="ECO:0000256" key="4">
    <source>
        <dbReference type="ARBA" id="ARBA00022692"/>
    </source>
</evidence>
<dbReference type="InterPro" id="IPR037066">
    <property type="entry name" value="Plug_dom_sf"/>
</dbReference>
<organism evidence="13 14">
    <name type="scientific">Candidatus Pedobacter colombiensis</name>
    <dbReference type="NCBI Taxonomy" id="3121371"/>
    <lineage>
        <taxon>Bacteria</taxon>
        <taxon>Pseudomonadati</taxon>
        <taxon>Bacteroidota</taxon>
        <taxon>Sphingobacteriia</taxon>
        <taxon>Sphingobacteriales</taxon>
        <taxon>Sphingobacteriaceae</taxon>
        <taxon>Pedobacter</taxon>
    </lineage>
</organism>
<evidence type="ECO:0000256" key="2">
    <source>
        <dbReference type="ARBA" id="ARBA00022448"/>
    </source>
</evidence>
<dbReference type="InterPro" id="IPR008969">
    <property type="entry name" value="CarboxyPept-like_regulatory"/>
</dbReference>
<feature type="signal peptide" evidence="10">
    <location>
        <begin position="1"/>
        <end position="21"/>
    </location>
</feature>
<dbReference type="Gene3D" id="2.40.170.20">
    <property type="entry name" value="TonB-dependent receptor, beta-barrel domain"/>
    <property type="match status" value="1"/>
</dbReference>
<dbReference type="GO" id="GO:0009279">
    <property type="term" value="C:cell outer membrane"/>
    <property type="evidence" value="ECO:0007669"/>
    <property type="project" value="UniProtKB-SubCell"/>
</dbReference>
<feature type="domain" description="TonB-dependent receptor plug" evidence="12">
    <location>
        <begin position="116"/>
        <end position="245"/>
    </location>
</feature>
<evidence type="ECO:0000256" key="3">
    <source>
        <dbReference type="ARBA" id="ARBA00022452"/>
    </source>
</evidence>
<feature type="domain" description="TonB-dependent receptor-like beta-barrel" evidence="11">
    <location>
        <begin position="409"/>
        <end position="894"/>
    </location>
</feature>
<gene>
    <name evidence="13" type="ORF">P0Y49_09580</name>
</gene>
<evidence type="ECO:0000259" key="12">
    <source>
        <dbReference type="Pfam" id="PF07715"/>
    </source>
</evidence>
<sequence>MKKSLLFFFLLLSGLTLQTFAQGLTITGKVTSAEDGEPLPGVTVKVKGTSTIAVTNSNGIYTIKATPTQTLVFSYISMVTQEITVGTRTSISLKLATDASKLSEVVITSYNIARDKKSLGYSTPTVKGDEVSQTQREDFFGGLQGRVPGLSVNSTNGSPGASAQIVLRGFVSISGDNNALIVVDGVPINNTTLNQTNQLAAGGANQNQDYSNRAMDINPNDIETYTIMKGPEATALYGSAGASGAILITTKKGKSGKSTVTYNNSFRVEHLNKFPEIQQVYNSGTNGVFSAGTSNFEGPRFVAGTHIYDNIRAFYQNGFAQKHNLSFEGGSDKFTYRWSNEYSDTKGTVPTTTYTRFSSRLTGTAEIWPMLKLTTTFNYINSINNKVNKGPNGELMELLRFSSAFNIKDYQDANGNRILHLASIYSEFDNPLWDVNKDPNQDKTSRILANTNFLFTPAKWLSVNAIIGADIATTNGIQVYNGQSYKGSGSATNPTGGQISQYQDFAKIFNGSLTATTKQNFGQFNGTFIVGATFNDFNQSTTSQLGTHLYDPNFYSINNTAVTLHPLLYVNRYRTVGAFAQAVLGYKSLIYLTLSGRIDGSSRLATSFDAITGVKPPNHPYYAYPSASLAFNFTDLESVKNALPWLEYGKLRASYALTGKDPWRVYALGTNYAGAATTGGGYALSYYGGNASLKPETSKNFEAGIELQFLKNRIGIDFDFYNLRSVNQIINPRLSYGTGYVLELLNGGTVQNRGMEIQLKGQPVRSKDFNWNTTFNFARNRGTVLSIANQFPELYDSDTWVIGNIRSAVAPGYSTGNLTGTRFDRNKNGQILIDPSSGLPAVSDGTFYPIGDRTPKFTLGWQNQLTYKSFTLSFLWDLRYGGDVVNGTEYEAYTKGISVKTLDRETPRIVTGVLKDGQENTNHPTPNTIAVTPYSNSLFYSTNVSPEMFIEHNIKALRLRDITLNYDFPRTIISRIGWIQTLGIYFTVTDAFLFSNYSGTDPESNATTATSGGIGGYGIDYGNVGKPIAFNLGLRVRL</sequence>
<evidence type="ECO:0000313" key="14">
    <source>
        <dbReference type="Proteomes" id="UP001214530"/>
    </source>
</evidence>
<dbReference type="Gene3D" id="2.170.130.10">
    <property type="entry name" value="TonB-dependent receptor, plug domain"/>
    <property type="match status" value="1"/>
</dbReference>
<keyword evidence="3 8" id="KW-1134">Transmembrane beta strand</keyword>
<accession>A0AAJ6B9F1</accession>
<dbReference type="SUPFAM" id="SSF49464">
    <property type="entry name" value="Carboxypeptidase regulatory domain-like"/>
    <property type="match status" value="1"/>
</dbReference>
<evidence type="ECO:0000256" key="8">
    <source>
        <dbReference type="PROSITE-ProRule" id="PRU01360"/>
    </source>
</evidence>
<dbReference type="Pfam" id="PF07715">
    <property type="entry name" value="Plug"/>
    <property type="match status" value="1"/>
</dbReference>
<dbReference type="EMBL" id="CP119313">
    <property type="protein sequence ID" value="WEK21391.1"/>
    <property type="molecule type" value="Genomic_DNA"/>
</dbReference>
<dbReference type="AlphaFoldDB" id="A0AAJ6B9F1"/>
<evidence type="ECO:0000256" key="5">
    <source>
        <dbReference type="ARBA" id="ARBA00023077"/>
    </source>
</evidence>
<dbReference type="InterPro" id="IPR036942">
    <property type="entry name" value="Beta-barrel_TonB_sf"/>
</dbReference>